<name>A0A1B0BJK1_9MUSC</name>
<evidence type="ECO:0000313" key="2">
    <source>
        <dbReference type="Proteomes" id="UP000092460"/>
    </source>
</evidence>
<protein>
    <submittedName>
        <fullName evidence="1">Uncharacterized protein</fullName>
    </submittedName>
</protein>
<dbReference type="EnsemblMetazoa" id="GPPI032177-RA">
    <property type="protein sequence ID" value="GPPI032177-PA"/>
    <property type="gene ID" value="GPPI032177"/>
</dbReference>
<keyword evidence="2" id="KW-1185">Reference proteome</keyword>
<accession>A0A1B0BJK1</accession>
<dbReference type="EMBL" id="JXJN01015437">
    <property type="status" value="NOT_ANNOTATED_CDS"/>
    <property type="molecule type" value="Genomic_DNA"/>
</dbReference>
<sequence length="47" mass="5704">MLIMYNNRSSAFFIKIMRIIKVFTYDGQQYESGWQLFRHCRDLIVVA</sequence>
<dbReference type="VEuPathDB" id="VectorBase:GPPI032177"/>
<dbReference type="AlphaFoldDB" id="A0A1B0BJK1"/>
<evidence type="ECO:0000313" key="1">
    <source>
        <dbReference type="EnsemblMetazoa" id="GPPI032177-PA"/>
    </source>
</evidence>
<proteinExistence type="predicted"/>
<organism evidence="1 2">
    <name type="scientific">Glossina palpalis gambiensis</name>
    <dbReference type="NCBI Taxonomy" id="67801"/>
    <lineage>
        <taxon>Eukaryota</taxon>
        <taxon>Metazoa</taxon>
        <taxon>Ecdysozoa</taxon>
        <taxon>Arthropoda</taxon>
        <taxon>Hexapoda</taxon>
        <taxon>Insecta</taxon>
        <taxon>Pterygota</taxon>
        <taxon>Neoptera</taxon>
        <taxon>Endopterygota</taxon>
        <taxon>Diptera</taxon>
        <taxon>Brachycera</taxon>
        <taxon>Muscomorpha</taxon>
        <taxon>Hippoboscoidea</taxon>
        <taxon>Glossinidae</taxon>
        <taxon>Glossina</taxon>
    </lineage>
</organism>
<reference evidence="2" key="1">
    <citation type="submission" date="2015-01" db="EMBL/GenBank/DDBJ databases">
        <authorList>
            <person name="Aksoy S."/>
            <person name="Warren W."/>
            <person name="Wilson R.K."/>
        </authorList>
    </citation>
    <scope>NUCLEOTIDE SEQUENCE [LARGE SCALE GENOMIC DNA]</scope>
    <source>
        <strain evidence="2">IAEA</strain>
    </source>
</reference>
<reference evidence="1" key="2">
    <citation type="submission" date="2020-05" db="UniProtKB">
        <authorList>
            <consortium name="EnsemblMetazoa"/>
        </authorList>
    </citation>
    <scope>IDENTIFICATION</scope>
    <source>
        <strain evidence="1">IAEA</strain>
    </source>
</reference>
<dbReference type="Proteomes" id="UP000092460">
    <property type="component" value="Unassembled WGS sequence"/>
</dbReference>